<dbReference type="AlphaFoldDB" id="A0A0F9KMZ0"/>
<sequence>MRSVDYADDRGRNFRVMLPDDAPDEEAPMGIPIGPPNVVDHLGLPEPLATRLHNLLHERGIWDITTLSKKGNVLIGVWQSALRVDVSRLHQAFLELDRMSERE</sequence>
<dbReference type="EMBL" id="LAZR01008856">
    <property type="protein sequence ID" value="KKM76161.1"/>
    <property type="molecule type" value="Genomic_DNA"/>
</dbReference>
<organism evidence="1">
    <name type="scientific">marine sediment metagenome</name>
    <dbReference type="NCBI Taxonomy" id="412755"/>
    <lineage>
        <taxon>unclassified sequences</taxon>
        <taxon>metagenomes</taxon>
        <taxon>ecological metagenomes</taxon>
    </lineage>
</organism>
<gene>
    <name evidence="1" type="ORF">LCGC14_1382950</name>
</gene>
<protein>
    <submittedName>
        <fullName evidence="1">Uncharacterized protein</fullName>
    </submittedName>
</protein>
<comment type="caution">
    <text evidence="1">The sequence shown here is derived from an EMBL/GenBank/DDBJ whole genome shotgun (WGS) entry which is preliminary data.</text>
</comment>
<proteinExistence type="predicted"/>
<name>A0A0F9KMZ0_9ZZZZ</name>
<reference evidence="1" key="1">
    <citation type="journal article" date="2015" name="Nature">
        <title>Complex archaea that bridge the gap between prokaryotes and eukaryotes.</title>
        <authorList>
            <person name="Spang A."/>
            <person name="Saw J.H."/>
            <person name="Jorgensen S.L."/>
            <person name="Zaremba-Niedzwiedzka K."/>
            <person name="Martijn J."/>
            <person name="Lind A.E."/>
            <person name="van Eijk R."/>
            <person name="Schleper C."/>
            <person name="Guy L."/>
            <person name="Ettema T.J."/>
        </authorList>
    </citation>
    <scope>NUCLEOTIDE SEQUENCE</scope>
</reference>
<evidence type="ECO:0000313" key="1">
    <source>
        <dbReference type="EMBL" id="KKM76161.1"/>
    </source>
</evidence>
<accession>A0A0F9KMZ0</accession>